<organism evidence="3 4">
    <name type="scientific">Streptomyces candidus</name>
    <dbReference type="NCBI Taxonomy" id="67283"/>
    <lineage>
        <taxon>Bacteria</taxon>
        <taxon>Bacillati</taxon>
        <taxon>Actinomycetota</taxon>
        <taxon>Actinomycetes</taxon>
        <taxon>Kitasatosporales</taxon>
        <taxon>Streptomycetaceae</taxon>
        <taxon>Streptomyces</taxon>
    </lineage>
</organism>
<evidence type="ECO:0008006" key="5">
    <source>
        <dbReference type="Google" id="ProtNLM"/>
    </source>
</evidence>
<protein>
    <recommendedName>
        <fullName evidence="5">Questin oxidase family protein</fullName>
    </recommendedName>
</protein>
<reference evidence="3 4" key="1">
    <citation type="submission" date="2020-08" db="EMBL/GenBank/DDBJ databases">
        <title>Genomic Encyclopedia of Type Strains, Phase IV (KMG-IV): sequencing the most valuable type-strain genomes for metagenomic binning, comparative biology and taxonomic classification.</title>
        <authorList>
            <person name="Goeker M."/>
        </authorList>
    </citation>
    <scope>NUCLEOTIDE SEQUENCE [LARGE SCALE GENOMIC DNA]</scope>
    <source>
        <strain evidence="3 4">DSM 40141</strain>
    </source>
</reference>
<evidence type="ECO:0000313" key="4">
    <source>
        <dbReference type="Proteomes" id="UP000540423"/>
    </source>
</evidence>
<dbReference type="EMBL" id="JACHEM010000004">
    <property type="protein sequence ID" value="MBB6435500.1"/>
    <property type="molecule type" value="Genomic_DNA"/>
</dbReference>
<dbReference type="InterPro" id="IPR025337">
    <property type="entry name" value="Questin_oxidase-like"/>
</dbReference>
<feature type="region of interest" description="Disordered" evidence="2">
    <location>
        <begin position="191"/>
        <end position="211"/>
    </location>
</feature>
<evidence type="ECO:0000313" key="3">
    <source>
        <dbReference type="EMBL" id="MBB6435500.1"/>
    </source>
</evidence>
<keyword evidence="1" id="KW-0560">Oxidoreductase</keyword>
<evidence type="ECO:0000256" key="1">
    <source>
        <dbReference type="ARBA" id="ARBA00023002"/>
    </source>
</evidence>
<keyword evidence="4" id="KW-1185">Reference proteome</keyword>
<proteinExistence type="predicted"/>
<gene>
    <name evidence="3" type="ORF">HNQ79_001957</name>
</gene>
<evidence type="ECO:0000256" key="2">
    <source>
        <dbReference type="SAM" id="MobiDB-lite"/>
    </source>
</evidence>
<dbReference type="AlphaFoldDB" id="A0A7X0HDB9"/>
<accession>A0A7X0HDB9</accession>
<comment type="caution">
    <text evidence="3">The sequence shown here is derived from an EMBL/GenBank/DDBJ whole genome shotgun (WGS) entry which is preliminary data.</text>
</comment>
<dbReference type="Proteomes" id="UP000540423">
    <property type="component" value="Unassembled WGS sequence"/>
</dbReference>
<dbReference type="Pfam" id="PF14027">
    <property type="entry name" value="Questin_oxidase"/>
    <property type="match status" value="1"/>
</dbReference>
<name>A0A7X0HDB9_9ACTN</name>
<sequence>MDTTGIHDEALARLHCSGPERLGRLSNHAPMAVEALAARGRAAAVHHWLDLYARKLEDFPAGHARVTHANWPQALGDPRRAADWIAYFRELLAQRPWRDVLAEWWPRLLPGMYGGSTHPVIRVGHAVRGLLAGGGGDAETVDATAPRLVELAHGLGYWAARHHPAPAVLPLPEAADAVRALHAVPPIGVRTEASRSASRASRTCPGGRRRR</sequence>
<dbReference type="GO" id="GO:0016491">
    <property type="term" value="F:oxidoreductase activity"/>
    <property type="evidence" value="ECO:0007669"/>
    <property type="project" value="UniProtKB-KW"/>
</dbReference>